<keyword evidence="2" id="KW-1003">Cell membrane</keyword>
<feature type="domain" description="Phosphatidic acid phosphatase type 2/haloperoxidase" evidence="8">
    <location>
        <begin position="115"/>
        <end position="226"/>
    </location>
</feature>
<protein>
    <submittedName>
        <fullName evidence="10">Phosphatase PAP2 family protein</fullName>
    </submittedName>
</protein>
<feature type="transmembrane region" description="Helical" evidence="7">
    <location>
        <begin position="209"/>
        <end position="227"/>
    </location>
</feature>
<reference evidence="10" key="3">
    <citation type="submission" date="2024-09" db="EMBL/GenBank/DDBJ databases">
        <authorList>
            <person name="Sun Q."/>
            <person name="Mori K."/>
        </authorList>
    </citation>
    <scope>NUCLEOTIDE SEQUENCE</scope>
    <source>
        <strain evidence="10">JCM 19635</strain>
    </source>
</reference>
<dbReference type="EMBL" id="JBHTEK010000006">
    <property type="protein sequence ID" value="MFC7671285.1"/>
    <property type="molecule type" value="Genomic_DNA"/>
</dbReference>
<feature type="transmembrane region" description="Helical" evidence="7">
    <location>
        <begin position="182"/>
        <end position="203"/>
    </location>
</feature>
<evidence type="ECO:0000256" key="4">
    <source>
        <dbReference type="ARBA" id="ARBA00022801"/>
    </source>
</evidence>
<evidence type="ECO:0000256" key="5">
    <source>
        <dbReference type="ARBA" id="ARBA00022989"/>
    </source>
</evidence>
<evidence type="ECO:0000256" key="6">
    <source>
        <dbReference type="ARBA" id="ARBA00023136"/>
    </source>
</evidence>
<feature type="transmembrane region" description="Helical" evidence="7">
    <location>
        <begin position="156"/>
        <end position="175"/>
    </location>
</feature>
<gene>
    <name evidence="9" type="ORF">ACFQT0_29840</name>
    <name evidence="10" type="ORF">ACFQT0_30690</name>
</gene>
<organism evidence="10 11">
    <name type="scientific">Hymenobacter humi</name>
    <dbReference type="NCBI Taxonomy" id="1411620"/>
    <lineage>
        <taxon>Bacteria</taxon>
        <taxon>Pseudomonadati</taxon>
        <taxon>Bacteroidota</taxon>
        <taxon>Cytophagia</taxon>
        <taxon>Cytophagales</taxon>
        <taxon>Hymenobacteraceae</taxon>
        <taxon>Hymenobacter</taxon>
    </lineage>
</organism>
<proteinExistence type="predicted"/>
<keyword evidence="11" id="KW-1185">Reference proteome</keyword>
<dbReference type="Pfam" id="PF01569">
    <property type="entry name" value="PAP2"/>
    <property type="match status" value="1"/>
</dbReference>
<keyword evidence="3 7" id="KW-0812">Transmembrane</keyword>
<dbReference type="SMART" id="SM00014">
    <property type="entry name" value="acidPPc"/>
    <property type="match status" value="1"/>
</dbReference>
<dbReference type="EMBL" id="JBHTEK010000006">
    <property type="protein sequence ID" value="MFC7671131.1"/>
    <property type="molecule type" value="Genomic_DNA"/>
</dbReference>
<dbReference type="PANTHER" id="PTHR14969">
    <property type="entry name" value="SPHINGOSINE-1-PHOSPHATE PHOSPHOHYDROLASE"/>
    <property type="match status" value="1"/>
</dbReference>
<name>A0ABW2UCS1_9BACT</name>
<reference evidence="11" key="2">
    <citation type="journal article" date="2019" name="Int. J. Syst. Evol. Microbiol.">
        <title>The Global Catalogue of Microorganisms (GCM) 10K type strain sequencing project: providing services to taxonomists for standard genome sequencing and annotation.</title>
        <authorList>
            <consortium name="The Broad Institute Genomics Platform"/>
            <consortium name="The Broad Institute Genome Sequencing Center for Infectious Disease"/>
            <person name="Wu L."/>
            <person name="Ma J."/>
        </authorList>
    </citation>
    <scope>NUCLEOTIDE SEQUENCE [LARGE SCALE GENOMIC DNA]</scope>
    <source>
        <strain evidence="11">JCM 19635</strain>
    </source>
</reference>
<keyword evidence="4" id="KW-0378">Hydrolase</keyword>
<evidence type="ECO:0000256" key="2">
    <source>
        <dbReference type="ARBA" id="ARBA00022475"/>
    </source>
</evidence>
<accession>A0ABW2UCS1</accession>
<comment type="subcellular location">
    <subcellularLocation>
        <location evidence="1">Cell membrane</location>
        <topology evidence="1">Multi-pass membrane protein</topology>
    </subcellularLocation>
</comment>
<evidence type="ECO:0000313" key="11">
    <source>
        <dbReference type="Proteomes" id="UP001596513"/>
    </source>
</evidence>
<feature type="transmembrane region" description="Helical" evidence="7">
    <location>
        <begin position="115"/>
        <end position="136"/>
    </location>
</feature>
<evidence type="ECO:0000256" key="3">
    <source>
        <dbReference type="ARBA" id="ARBA00022692"/>
    </source>
</evidence>
<reference evidence="10" key="1">
    <citation type="journal article" date="2014" name="Int. J. Syst. Evol. Microbiol.">
        <title>Complete genome of a new Firmicutes species belonging to the dominant human colonic microbiota ('Ruminococcus bicirculans') reveals two chromosomes and a selective capacity to utilize plant glucans.</title>
        <authorList>
            <consortium name="NISC Comparative Sequencing Program"/>
            <person name="Wegmann U."/>
            <person name="Louis P."/>
            <person name="Goesmann A."/>
            <person name="Henrissat B."/>
            <person name="Duncan S.H."/>
            <person name="Flint H.J."/>
        </authorList>
    </citation>
    <scope>NUCLEOTIDE SEQUENCE</scope>
    <source>
        <strain evidence="10">JCM 19635</strain>
    </source>
</reference>
<feature type="transmembrane region" description="Helical" evidence="7">
    <location>
        <begin position="82"/>
        <end position="108"/>
    </location>
</feature>
<dbReference type="SUPFAM" id="SSF48317">
    <property type="entry name" value="Acid phosphatase/Vanadium-dependent haloperoxidase"/>
    <property type="match status" value="1"/>
</dbReference>
<sequence length="264" mass="29465">MKAPGKIFRSYVTSLLLSFWMVARRVLRNHLGLLLGVVFGFLLPWLLFLKLAGEVWEHEGFRGDRMILEWLHGHATPGQDGVALWFALAGGPWVMPALEGLLSLGLLLSRQRRAALYFLLAVGGSGLLNLFAKVMVGRARPAFWESPAPEPSYSFPSGHAMAAAALAAAIGILLWNTRARWLAVLLGMLWALGMGWSRMYLGVHFPSDVLAGWLGSLGWVGGLHLLYSRYFVELRRMWGETRLYWYGQTADRLERKNTDSKAPA</sequence>
<dbReference type="PANTHER" id="PTHR14969:SF62">
    <property type="entry name" value="DECAPRENYLPHOSPHORYL-5-PHOSPHORIBOSE PHOSPHATASE RV3807C-RELATED"/>
    <property type="match status" value="1"/>
</dbReference>
<keyword evidence="5 7" id="KW-1133">Transmembrane helix</keyword>
<evidence type="ECO:0000256" key="7">
    <source>
        <dbReference type="SAM" id="Phobius"/>
    </source>
</evidence>
<keyword evidence="6 7" id="KW-0472">Membrane</keyword>
<comment type="caution">
    <text evidence="10">The sequence shown here is derived from an EMBL/GenBank/DDBJ whole genome shotgun (WGS) entry which is preliminary data.</text>
</comment>
<dbReference type="InterPro" id="IPR000326">
    <property type="entry name" value="PAP2/HPO"/>
</dbReference>
<evidence type="ECO:0000313" key="10">
    <source>
        <dbReference type="EMBL" id="MFC7671285.1"/>
    </source>
</evidence>
<dbReference type="InterPro" id="IPR036938">
    <property type="entry name" value="PAP2/HPO_sf"/>
</dbReference>
<dbReference type="RefSeq" id="WP_380207052.1">
    <property type="nucleotide sequence ID" value="NZ_JBHTEK010000006.1"/>
</dbReference>
<evidence type="ECO:0000259" key="8">
    <source>
        <dbReference type="SMART" id="SM00014"/>
    </source>
</evidence>
<dbReference type="Proteomes" id="UP001596513">
    <property type="component" value="Unassembled WGS sequence"/>
</dbReference>
<dbReference type="CDD" id="cd03392">
    <property type="entry name" value="PAP2_like_2"/>
    <property type="match status" value="1"/>
</dbReference>
<evidence type="ECO:0000256" key="1">
    <source>
        <dbReference type="ARBA" id="ARBA00004651"/>
    </source>
</evidence>
<feature type="transmembrane region" description="Helical" evidence="7">
    <location>
        <begin position="30"/>
        <end position="48"/>
    </location>
</feature>
<evidence type="ECO:0000313" key="9">
    <source>
        <dbReference type="EMBL" id="MFC7671131.1"/>
    </source>
</evidence>
<dbReference type="Gene3D" id="1.20.144.10">
    <property type="entry name" value="Phosphatidic acid phosphatase type 2/haloperoxidase"/>
    <property type="match status" value="1"/>
</dbReference>